<keyword evidence="4" id="KW-1185">Reference proteome</keyword>
<dbReference type="Pfam" id="PF13400">
    <property type="entry name" value="Tad"/>
    <property type="match status" value="1"/>
</dbReference>
<evidence type="ECO:0000313" key="4">
    <source>
        <dbReference type="Proteomes" id="UP000502035"/>
    </source>
</evidence>
<accession>A0A6G7YCI9</accession>
<evidence type="ECO:0000256" key="1">
    <source>
        <dbReference type="SAM" id="Phobius"/>
    </source>
</evidence>
<protein>
    <recommendedName>
        <fullName evidence="2">Putative Flp pilus-assembly TadG-like N-terminal domain-containing protein</fullName>
    </recommendedName>
</protein>
<dbReference type="InterPro" id="IPR028087">
    <property type="entry name" value="Tad_N"/>
</dbReference>
<organism evidence="3 4">
    <name type="scientific">Nocardioides piscis</name>
    <dbReference type="NCBI Taxonomy" id="2714938"/>
    <lineage>
        <taxon>Bacteria</taxon>
        <taxon>Bacillati</taxon>
        <taxon>Actinomycetota</taxon>
        <taxon>Actinomycetes</taxon>
        <taxon>Propionibacteriales</taxon>
        <taxon>Nocardioidaceae</taxon>
        <taxon>Nocardioides</taxon>
    </lineage>
</organism>
<dbReference type="EMBL" id="CP049866">
    <property type="protein sequence ID" value="QIK74624.1"/>
    <property type="molecule type" value="Genomic_DNA"/>
</dbReference>
<dbReference type="RefSeq" id="WP_166314912.1">
    <property type="nucleotide sequence ID" value="NZ_CP049866.1"/>
</dbReference>
<reference evidence="3 4" key="1">
    <citation type="submission" date="2020-03" db="EMBL/GenBank/DDBJ databases">
        <title>Nocardioides sp. nov., isolated from fish.</title>
        <authorList>
            <person name="Hyun D.-W."/>
            <person name="Bae J.-W."/>
        </authorList>
    </citation>
    <scope>NUCLEOTIDE SEQUENCE [LARGE SCALE GENOMIC DNA]</scope>
    <source>
        <strain evidence="3 4">HDW12A</strain>
    </source>
</reference>
<dbReference type="AlphaFoldDB" id="A0A6G7YCI9"/>
<feature type="transmembrane region" description="Helical" evidence="1">
    <location>
        <begin position="15"/>
        <end position="41"/>
    </location>
</feature>
<proteinExistence type="predicted"/>
<keyword evidence="1" id="KW-0812">Transmembrane</keyword>
<evidence type="ECO:0000259" key="2">
    <source>
        <dbReference type="Pfam" id="PF13400"/>
    </source>
</evidence>
<keyword evidence="1" id="KW-1133">Transmembrane helix</keyword>
<sequence>MTSAVTSSTAERGAATVLVLVVAGILMFVGLALAGAASLVVTQRRAQAAADLAALAGAGAAVSGATVVRRPSSWPWPTVRCSSTASRWTGR</sequence>
<evidence type="ECO:0000313" key="3">
    <source>
        <dbReference type="EMBL" id="QIK74624.1"/>
    </source>
</evidence>
<name>A0A6G7YCI9_9ACTN</name>
<keyword evidence="1" id="KW-0472">Membrane</keyword>
<dbReference type="Proteomes" id="UP000502035">
    <property type="component" value="Chromosome"/>
</dbReference>
<feature type="domain" description="Putative Flp pilus-assembly TadG-like N-terminal" evidence="2">
    <location>
        <begin position="13"/>
        <end position="59"/>
    </location>
</feature>
<gene>
    <name evidence="3" type="ORF">G7071_03435</name>
</gene>
<dbReference type="KEGG" id="npi:G7071_03435"/>